<protein>
    <recommendedName>
        <fullName evidence="1">Thioredoxin</fullName>
    </recommendedName>
</protein>
<dbReference type="PRINTS" id="PR00421">
    <property type="entry name" value="THIOREDOXIN"/>
</dbReference>
<evidence type="ECO:0000313" key="5">
    <source>
        <dbReference type="Proteomes" id="UP000289152"/>
    </source>
</evidence>
<dbReference type="FunCoup" id="A0A4Q1BDQ5">
    <property type="interactions" value="212"/>
</dbReference>
<keyword evidence="5" id="KW-1185">Reference proteome</keyword>
<evidence type="ECO:0000256" key="1">
    <source>
        <dbReference type="ARBA" id="ARBA00020570"/>
    </source>
</evidence>
<dbReference type="CDD" id="cd02947">
    <property type="entry name" value="TRX_family"/>
    <property type="match status" value="1"/>
</dbReference>
<dbReference type="PANTHER" id="PTHR46115">
    <property type="entry name" value="THIOREDOXIN-LIKE PROTEIN 1"/>
    <property type="match status" value="1"/>
</dbReference>
<dbReference type="EMBL" id="SDIL01000099">
    <property type="protein sequence ID" value="RXK36397.1"/>
    <property type="molecule type" value="Genomic_DNA"/>
</dbReference>
<dbReference type="OrthoDB" id="2121326at2759"/>
<organism evidence="4 5">
    <name type="scientific">Tremella mesenterica</name>
    <name type="common">Jelly fungus</name>
    <dbReference type="NCBI Taxonomy" id="5217"/>
    <lineage>
        <taxon>Eukaryota</taxon>
        <taxon>Fungi</taxon>
        <taxon>Dikarya</taxon>
        <taxon>Basidiomycota</taxon>
        <taxon>Agaricomycotina</taxon>
        <taxon>Tremellomycetes</taxon>
        <taxon>Tremellales</taxon>
        <taxon>Tremellaceae</taxon>
        <taxon>Tremella</taxon>
    </lineage>
</organism>
<evidence type="ECO:0000313" key="4">
    <source>
        <dbReference type="EMBL" id="RXK36397.1"/>
    </source>
</evidence>
<dbReference type="FunFam" id="3.40.30.10:FF:000245">
    <property type="entry name" value="Thioredoxin"/>
    <property type="match status" value="1"/>
</dbReference>
<dbReference type="SUPFAM" id="SSF52833">
    <property type="entry name" value="Thioredoxin-like"/>
    <property type="match status" value="1"/>
</dbReference>
<evidence type="ECO:0000256" key="2">
    <source>
        <dbReference type="ARBA" id="ARBA00023157"/>
    </source>
</evidence>
<keyword evidence="2" id="KW-1015">Disulfide bond</keyword>
<dbReference type="InterPro" id="IPR036249">
    <property type="entry name" value="Thioredoxin-like_sf"/>
</dbReference>
<name>A0A4Q1BDQ5_TREME</name>
<dbReference type="PROSITE" id="PS51352">
    <property type="entry name" value="THIOREDOXIN_2"/>
    <property type="match status" value="1"/>
</dbReference>
<dbReference type="Gene3D" id="3.40.30.10">
    <property type="entry name" value="Glutaredoxin"/>
    <property type="match status" value="1"/>
</dbReference>
<proteinExistence type="predicted"/>
<dbReference type="AlphaFoldDB" id="A0A4Q1BDQ5"/>
<dbReference type="Proteomes" id="UP000289152">
    <property type="component" value="Unassembled WGS sequence"/>
</dbReference>
<dbReference type="InParanoid" id="A0A4Q1BDQ5"/>
<feature type="domain" description="Thioredoxin" evidence="3">
    <location>
        <begin position="1"/>
        <end position="107"/>
    </location>
</feature>
<dbReference type="Pfam" id="PF00085">
    <property type="entry name" value="Thioredoxin"/>
    <property type="match status" value="1"/>
</dbReference>
<evidence type="ECO:0000259" key="3">
    <source>
        <dbReference type="PROSITE" id="PS51352"/>
    </source>
</evidence>
<dbReference type="GO" id="GO:0015035">
    <property type="term" value="F:protein-disulfide reductase activity"/>
    <property type="evidence" value="ECO:0007669"/>
    <property type="project" value="InterPro"/>
</dbReference>
<dbReference type="VEuPathDB" id="FungiDB:TREMEDRAFT_67811"/>
<dbReference type="STRING" id="5217.A0A4Q1BDQ5"/>
<gene>
    <name evidence="4" type="ORF">M231_06363</name>
</gene>
<accession>A0A4Q1BDQ5</accession>
<reference evidence="4 5" key="1">
    <citation type="submission" date="2016-06" db="EMBL/GenBank/DDBJ databases">
        <title>Evolution of pathogenesis and genome organization in the Tremellales.</title>
        <authorList>
            <person name="Cuomo C."/>
            <person name="Litvintseva A."/>
            <person name="Heitman J."/>
            <person name="Chen Y."/>
            <person name="Sun S."/>
            <person name="Springer D."/>
            <person name="Dromer F."/>
            <person name="Young S."/>
            <person name="Zeng Q."/>
            <person name="Chapman S."/>
            <person name="Gujja S."/>
            <person name="Saif S."/>
            <person name="Birren B."/>
        </authorList>
    </citation>
    <scope>NUCLEOTIDE SEQUENCE [LARGE SCALE GENOMIC DNA]</scope>
    <source>
        <strain evidence="4 5">ATCC 28783</strain>
    </source>
</reference>
<dbReference type="NCBIfam" id="TIGR01068">
    <property type="entry name" value="thioredoxin"/>
    <property type="match status" value="1"/>
</dbReference>
<dbReference type="InterPro" id="IPR013766">
    <property type="entry name" value="Thioredoxin_domain"/>
</dbReference>
<dbReference type="InterPro" id="IPR005746">
    <property type="entry name" value="Thioredoxin"/>
</dbReference>
<comment type="caution">
    <text evidence="4">The sequence shown here is derived from an EMBL/GenBank/DDBJ whole genome shotgun (WGS) entry which is preliminary data.</text>
</comment>
<sequence length="122" mass="13720">MVHVITSKAEFDQILKENEKVVLDAWATWCGPCKLIGPVFAKLEPKFEGIKFVKVDVDEQSEIAQQLQIRAMPTFIAFVGGERFDDFVGAVPKKLEELLVKVKDAPVLEKNEEEEAKATKTD</sequence>